<accession>A0A4Y3I130</accession>
<sequence length="220" mass="24289">MNRFLLVCLYLAPMVVFAQSDSNQSKSVDMADPTAVYSSVGAHAYTNGDLDFSAGFAWGKNMLAVESKQGMDAVNVRYAHMDLWQGIGVYAESTLQLNNDFGTSASIGAVSTLKVGELWIIYPIATLGSIEIIEDEWIATGTVGFYNRFKLGSGFSLGVDPFYTLGESDYESIYIDTFISYQYKNHQIRLGYNGSESNSKVLNSNTDFDGEGYLEYKMAF</sequence>
<dbReference type="AlphaFoldDB" id="A0A4Y3I130"/>
<feature type="signal peptide" evidence="1">
    <location>
        <begin position="1"/>
        <end position="18"/>
    </location>
</feature>
<reference evidence="2 3" key="1">
    <citation type="submission" date="2019-06" db="EMBL/GenBank/DDBJ databases">
        <title>Whole genome shotgun sequence of Vibrio inusitatus NBRC 102082.</title>
        <authorList>
            <person name="Hosoyama A."/>
            <person name="Uohara A."/>
            <person name="Ohji S."/>
            <person name="Ichikawa N."/>
        </authorList>
    </citation>
    <scope>NUCLEOTIDE SEQUENCE [LARGE SCALE GENOMIC DNA]</scope>
    <source>
        <strain evidence="2 3">NBRC 102082</strain>
    </source>
</reference>
<protein>
    <recommendedName>
        <fullName evidence="4">Outer membrane protein beta-barrel domain-containing protein</fullName>
    </recommendedName>
</protein>
<dbReference type="EMBL" id="BJLF01000029">
    <property type="protein sequence ID" value="GEA52908.1"/>
    <property type="molecule type" value="Genomic_DNA"/>
</dbReference>
<comment type="caution">
    <text evidence="2">The sequence shown here is derived from an EMBL/GenBank/DDBJ whole genome shotgun (WGS) entry which is preliminary data.</text>
</comment>
<organism evidence="2 3">
    <name type="scientific">Vibrio inusitatus NBRC 102082</name>
    <dbReference type="NCBI Taxonomy" id="1219070"/>
    <lineage>
        <taxon>Bacteria</taxon>
        <taxon>Pseudomonadati</taxon>
        <taxon>Pseudomonadota</taxon>
        <taxon>Gammaproteobacteria</taxon>
        <taxon>Vibrionales</taxon>
        <taxon>Vibrionaceae</taxon>
        <taxon>Vibrio</taxon>
    </lineage>
</organism>
<dbReference type="Proteomes" id="UP000318717">
    <property type="component" value="Unassembled WGS sequence"/>
</dbReference>
<evidence type="ECO:0000313" key="2">
    <source>
        <dbReference type="EMBL" id="GEA52908.1"/>
    </source>
</evidence>
<dbReference type="RefSeq" id="WP_244312392.1">
    <property type="nucleotide sequence ID" value="NZ_BJLF01000029.1"/>
</dbReference>
<evidence type="ECO:0000256" key="1">
    <source>
        <dbReference type="SAM" id="SignalP"/>
    </source>
</evidence>
<feature type="chain" id="PRO_5021410830" description="Outer membrane protein beta-barrel domain-containing protein" evidence="1">
    <location>
        <begin position="19"/>
        <end position="220"/>
    </location>
</feature>
<keyword evidence="1" id="KW-0732">Signal</keyword>
<name>A0A4Y3I130_9VIBR</name>
<proteinExistence type="predicted"/>
<keyword evidence="3" id="KW-1185">Reference proteome</keyword>
<evidence type="ECO:0008006" key="4">
    <source>
        <dbReference type="Google" id="ProtNLM"/>
    </source>
</evidence>
<gene>
    <name evidence="2" type="ORF">VIN01S_37120</name>
</gene>
<evidence type="ECO:0000313" key="3">
    <source>
        <dbReference type="Proteomes" id="UP000318717"/>
    </source>
</evidence>